<keyword evidence="4" id="KW-0804">Transcription</keyword>
<feature type="compositionally biased region" description="Low complexity" evidence="6">
    <location>
        <begin position="81"/>
        <end position="97"/>
    </location>
</feature>
<evidence type="ECO:0000256" key="2">
    <source>
        <dbReference type="ARBA" id="ARBA00005510"/>
    </source>
</evidence>
<proteinExistence type="evidence at transcript level"/>
<dbReference type="Pfam" id="PF00010">
    <property type="entry name" value="HLH"/>
    <property type="match status" value="1"/>
</dbReference>
<evidence type="ECO:0000256" key="5">
    <source>
        <dbReference type="ARBA" id="ARBA00023242"/>
    </source>
</evidence>
<comment type="similarity">
    <text evidence="2">Belongs to the bHLH protein family.</text>
</comment>
<dbReference type="GO" id="GO:0046983">
    <property type="term" value="F:protein dimerization activity"/>
    <property type="evidence" value="ECO:0007669"/>
    <property type="project" value="InterPro"/>
</dbReference>
<evidence type="ECO:0000256" key="4">
    <source>
        <dbReference type="ARBA" id="ARBA00023163"/>
    </source>
</evidence>
<feature type="non-terminal residue" evidence="8">
    <location>
        <position position="207"/>
    </location>
</feature>
<feature type="domain" description="BHLH" evidence="7">
    <location>
        <begin position="156"/>
        <end position="206"/>
    </location>
</feature>
<dbReference type="InterPro" id="IPR036638">
    <property type="entry name" value="HLH_DNA-bd_sf"/>
</dbReference>
<feature type="region of interest" description="Disordered" evidence="6">
    <location>
        <begin position="81"/>
        <end position="168"/>
    </location>
</feature>
<evidence type="ECO:0000259" key="7">
    <source>
        <dbReference type="PROSITE" id="PS50888"/>
    </source>
</evidence>
<evidence type="ECO:0000256" key="6">
    <source>
        <dbReference type="SAM" id="MobiDB-lite"/>
    </source>
</evidence>
<sequence>TRKKFITMQDMIHCLHPSILEGQRAQLQWQQQQQKQEVNRNFCMESFFSLQSEGLGDGWPNLNTSSQYPIAMREKEEVSTTITSATVSNSTSSAQVAKSEKSSKKRKVADKKSPMGSSDEEEKMEKKIKDDSGNGSKEKNEDKKQDYIHVRARRGEATDSHSLAERVRRERISERMKYLEGLVPGCNKITGKAGMLDEIINYVQSLQ</sequence>
<dbReference type="Gene3D" id="4.10.280.10">
    <property type="entry name" value="Helix-loop-helix DNA-binding domain"/>
    <property type="match status" value="1"/>
</dbReference>
<keyword evidence="5" id="KW-0539">Nucleus</keyword>
<dbReference type="GO" id="GO:0005634">
    <property type="term" value="C:nucleus"/>
    <property type="evidence" value="ECO:0007669"/>
    <property type="project" value="UniProtKB-SubCell"/>
</dbReference>
<accession>D6MKK8</accession>
<dbReference type="SUPFAM" id="SSF47459">
    <property type="entry name" value="HLH, helix-loop-helix DNA-binding domain"/>
    <property type="match status" value="1"/>
</dbReference>
<evidence type="ECO:0000256" key="1">
    <source>
        <dbReference type="ARBA" id="ARBA00004123"/>
    </source>
</evidence>
<evidence type="ECO:0000256" key="3">
    <source>
        <dbReference type="ARBA" id="ARBA00023015"/>
    </source>
</evidence>
<feature type="non-terminal residue" evidence="8">
    <location>
        <position position="1"/>
    </location>
</feature>
<reference evidence="8" key="2">
    <citation type="journal article" date="2010" name="Genomics">
        <title>Analysis of floral transcription factors from Lycoris longituba.</title>
        <authorList>
            <person name="He Q.L."/>
            <person name="Cui S.J."/>
            <person name="Gu J.L."/>
            <person name="Zhang H."/>
            <person name="Wang M.X."/>
            <person name="Zhou Y."/>
            <person name="Zhang L."/>
            <person name="Huang M.R."/>
        </authorList>
    </citation>
    <scope>NUCLEOTIDE SEQUENCE</scope>
</reference>
<name>D6MKK8_9ASPA</name>
<evidence type="ECO:0000313" key="8">
    <source>
        <dbReference type="EMBL" id="ADG58055.1"/>
    </source>
</evidence>
<comment type="subcellular location">
    <subcellularLocation>
        <location evidence="1">Nucleus</location>
    </subcellularLocation>
</comment>
<dbReference type="GO" id="GO:0003700">
    <property type="term" value="F:DNA-binding transcription factor activity"/>
    <property type="evidence" value="ECO:0007669"/>
    <property type="project" value="TreeGrafter"/>
</dbReference>
<dbReference type="PROSITE" id="PS50888">
    <property type="entry name" value="BHLH"/>
    <property type="match status" value="1"/>
</dbReference>
<dbReference type="PANTHER" id="PTHR12565:SF184">
    <property type="entry name" value="BHLH TRANSCRIPTION FACTOR"/>
    <property type="match status" value="1"/>
</dbReference>
<dbReference type="EMBL" id="GQ166100">
    <property type="protein sequence ID" value="ADG58055.1"/>
    <property type="molecule type" value="mRNA"/>
</dbReference>
<keyword evidence="3" id="KW-0805">Transcription regulation</keyword>
<dbReference type="AlphaFoldDB" id="D6MKK8"/>
<dbReference type="InterPro" id="IPR011598">
    <property type="entry name" value="bHLH_dom"/>
</dbReference>
<protein>
    <submittedName>
        <fullName evidence="8">Transcription factor</fullName>
    </submittedName>
</protein>
<dbReference type="PANTHER" id="PTHR12565">
    <property type="entry name" value="STEROL REGULATORY ELEMENT-BINDING PROTEIN"/>
    <property type="match status" value="1"/>
</dbReference>
<dbReference type="InterPro" id="IPR024097">
    <property type="entry name" value="bHLH_ZIP_TF"/>
</dbReference>
<organism evidence="8">
    <name type="scientific">Lycoris longituba</name>
    <dbReference type="NCBI Taxonomy" id="272140"/>
    <lineage>
        <taxon>Eukaryota</taxon>
        <taxon>Viridiplantae</taxon>
        <taxon>Streptophyta</taxon>
        <taxon>Embryophyta</taxon>
        <taxon>Tracheophyta</taxon>
        <taxon>Spermatophyta</taxon>
        <taxon>Magnoliopsida</taxon>
        <taxon>Liliopsida</taxon>
        <taxon>Asparagales</taxon>
        <taxon>Amaryllidaceae</taxon>
        <taxon>Amaryllidoideae</taxon>
        <taxon>Lycoris</taxon>
    </lineage>
</organism>
<reference evidence="8" key="1">
    <citation type="submission" date="2009-05" db="EMBL/GenBank/DDBJ databases">
        <authorList>
            <person name="Huang M."/>
            <person name="He Q."/>
            <person name="Zhang L."/>
            <person name="Cui S."/>
            <person name="Wang M."/>
            <person name="Zhou Y."/>
        </authorList>
    </citation>
    <scope>NUCLEOTIDE SEQUENCE</scope>
</reference>
<feature type="compositionally biased region" description="Basic and acidic residues" evidence="6">
    <location>
        <begin position="123"/>
        <end position="168"/>
    </location>
</feature>